<sequence>MSTSTTYTVHVQEFPDDLTVLTTNKYRLQVAKSVSTDSALPEYNVVYASHILAPDMTISWTEDYGLNWVQDMSKPGVNVTYGGQWIGGKLGDCFKLDSRGVYIKDNSSTGEKDALNVVSNDYAVPVHVIVGVKDPSKADPSNPEGWTPIYVSPKQILVKGNGHYTPKQGIQIWYETNDNTAKMISGHQSFKKDFDMTKTPEWWFHWEDASGIPDTTTLSNGNVNVNGTADLLTTTNGDSMFNPIYIVRIIRFSPPIEKATRAFLIAKTIERLAGAFGNAPKITFEGSDGKAMKVEWPKKADSPLMEMWAVYNDGANVDAAAGGGQGDAVIDAVLRALQQAGGLPADETWSIEDVAN</sequence>
<evidence type="ECO:0000313" key="2">
    <source>
        <dbReference type="Proteomes" id="UP001056384"/>
    </source>
</evidence>
<organism evidence="1 2">
    <name type="scientific">Septoria linicola</name>
    <dbReference type="NCBI Taxonomy" id="215465"/>
    <lineage>
        <taxon>Eukaryota</taxon>
        <taxon>Fungi</taxon>
        <taxon>Dikarya</taxon>
        <taxon>Ascomycota</taxon>
        <taxon>Pezizomycotina</taxon>
        <taxon>Dothideomycetes</taxon>
        <taxon>Dothideomycetidae</taxon>
        <taxon>Mycosphaerellales</taxon>
        <taxon>Mycosphaerellaceae</taxon>
        <taxon>Septoria</taxon>
    </lineage>
</organism>
<name>A0A9Q9AW88_9PEZI</name>
<dbReference type="Proteomes" id="UP001056384">
    <property type="component" value="Chromosome 5"/>
</dbReference>
<evidence type="ECO:0000313" key="1">
    <source>
        <dbReference type="EMBL" id="USW53248.1"/>
    </source>
</evidence>
<dbReference type="EMBL" id="CP099422">
    <property type="protein sequence ID" value="USW53248.1"/>
    <property type="molecule type" value="Genomic_DNA"/>
</dbReference>
<reference evidence="1" key="1">
    <citation type="submission" date="2022-06" db="EMBL/GenBank/DDBJ databases">
        <title>Complete genome sequences of two strains of the flax pathogen Septoria linicola.</title>
        <authorList>
            <person name="Lapalu N."/>
            <person name="Simon A."/>
            <person name="Demenou B."/>
            <person name="Paumier D."/>
            <person name="Guillot M.-P."/>
            <person name="Gout L."/>
            <person name="Valade R."/>
        </authorList>
    </citation>
    <scope>NUCLEOTIDE SEQUENCE</scope>
    <source>
        <strain evidence="1">SE15195</strain>
    </source>
</reference>
<dbReference type="OrthoDB" id="3343459at2759"/>
<accession>A0A9Q9AW88</accession>
<dbReference type="AlphaFoldDB" id="A0A9Q9AW88"/>
<gene>
    <name evidence="1" type="ORF">Slin15195_G065670</name>
</gene>
<keyword evidence="2" id="KW-1185">Reference proteome</keyword>
<protein>
    <submittedName>
        <fullName evidence="1">Uncharacterized protein</fullName>
    </submittedName>
</protein>
<proteinExistence type="predicted"/>